<organism evidence="2">
    <name type="scientific">Nippostrongylus brasiliensis</name>
    <name type="common">Rat hookworm</name>
    <dbReference type="NCBI Taxonomy" id="27835"/>
    <lineage>
        <taxon>Eukaryota</taxon>
        <taxon>Metazoa</taxon>
        <taxon>Ecdysozoa</taxon>
        <taxon>Nematoda</taxon>
        <taxon>Chromadorea</taxon>
        <taxon>Rhabditida</taxon>
        <taxon>Rhabditina</taxon>
        <taxon>Rhabditomorpha</taxon>
        <taxon>Strongyloidea</taxon>
        <taxon>Heligmosomidae</taxon>
        <taxon>Nippostrongylus</taxon>
    </lineage>
</organism>
<proteinExistence type="predicted"/>
<dbReference type="InterPro" id="IPR056710">
    <property type="entry name" value="DUF7808"/>
</dbReference>
<dbReference type="AlphaFoldDB" id="A0A0N4Y2Q7"/>
<name>A0A0N4Y2Q7_NIPBR</name>
<protein>
    <submittedName>
        <fullName evidence="2">Secreted protein</fullName>
    </submittedName>
</protein>
<evidence type="ECO:0000259" key="1">
    <source>
        <dbReference type="Pfam" id="PF25096"/>
    </source>
</evidence>
<dbReference type="Pfam" id="PF25096">
    <property type="entry name" value="DUF7808"/>
    <property type="match status" value="1"/>
</dbReference>
<sequence length="112" mass="12833">LIFSKFAHALEERTLKCDIDDCQLAVRNDTFKKANCILNVDAQHTCDIKCEGADRDSVISKSPTTNRRCIRFYTYNTERQGNGWQIWRKGACAKEKIVLQVHCGFPVDDFTS</sequence>
<dbReference type="WBParaSite" id="NBR_0001002101-mRNA-1">
    <property type="protein sequence ID" value="NBR_0001002101-mRNA-1"/>
    <property type="gene ID" value="NBR_0001002101"/>
</dbReference>
<dbReference type="OMA" id="IKCEGAD"/>
<evidence type="ECO:0000313" key="2">
    <source>
        <dbReference type="WBParaSite" id="NBR_0001002101-mRNA-1"/>
    </source>
</evidence>
<feature type="domain" description="DUF7808" evidence="1">
    <location>
        <begin position="36"/>
        <end position="108"/>
    </location>
</feature>
<dbReference type="PANTHER" id="PTHR34493:SF2">
    <property type="entry name" value="SECRETED PROTEIN"/>
    <property type="match status" value="1"/>
</dbReference>
<reference evidence="2" key="1">
    <citation type="submission" date="2017-02" db="UniProtKB">
        <authorList>
            <consortium name="WormBaseParasite"/>
        </authorList>
    </citation>
    <scope>IDENTIFICATION</scope>
</reference>
<dbReference type="PANTHER" id="PTHR34493">
    <property type="entry name" value="PROTEIN CBG13422-RELATED"/>
    <property type="match status" value="1"/>
</dbReference>
<accession>A0A0N4Y2Q7</accession>